<sequence length="139" mass="15718">MAENTVWCAPRKEKSKGYLIKWKGYSKWHCTLEPKRHLNEACLQEIKHPSKPLPRRLEATSEEVLYTVQKKLSNCHHSSGLVKVNVDLDIFRWILNGKGKRLEKAMVKAGAFRNVFRARAGPPAPTPCAQVQSSPAAVE</sequence>
<name>A0A9J6D8A3_RHIMP</name>
<dbReference type="Pfam" id="PF00385">
    <property type="entry name" value="Chromo"/>
    <property type="match status" value="1"/>
</dbReference>
<accession>A0A9J6D8A3</accession>
<protein>
    <recommendedName>
        <fullName evidence="1">Chromo domain-containing protein</fullName>
    </recommendedName>
</protein>
<proteinExistence type="predicted"/>
<dbReference type="InterPro" id="IPR023780">
    <property type="entry name" value="Chromo_domain"/>
</dbReference>
<evidence type="ECO:0000259" key="1">
    <source>
        <dbReference type="PROSITE" id="PS50013"/>
    </source>
</evidence>
<dbReference type="AlphaFoldDB" id="A0A9J6D8A3"/>
<organism evidence="2 3">
    <name type="scientific">Rhipicephalus microplus</name>
    <name type="common">Cattle tick</name>
    <name type="synonym">Boophilus microplus</name>
    <dbReference type="NCBI Taxonomy" id="6941"/>
    <lineage>
        <taxon>Eukaryota</taxon>
        <taxon>Metazoa</taxon>
        <taxon>Ecdysozoa</taxon>
        <taxon>Arthropoda</taxon>
        <taxon>Chelicerata</taxon>
        <taxon>Arachnida</taxon>
        <taxon>Acari</taxon>
        <taxon>Parasitiformes</taxon>
        <taxon>Ixodida</taxon>
        <taxon>Ixodoidea</taxon>
        <taxon>Ixodidae</taxon>
        <taxon>Rhipicephalinae</taxon>
        <taxon>Rhipicephalus</taxon>
        <taxon>Boophilus</taxon>
    </lineage>
</organism>
<evidence type="ECO:0000313" key="3">
    <source>
        <dbReference type="Proteomes" id="UP000821866"/>
    </source>
</evidence>
<feature type="domain" description="Chromo" evidence="1">
    <location>
        <begin position="1"/>
        <end position="48"/>
    </location>
</feature>
<dbReference type="SUPFAM" id="SSF54160">
    <property type="entry name" value="Chromo domain-like"/>
    <property type="match status" value="1"/>
</dbReference>
<dbReference type="EMBL" id="JABSTU010000011">
    <property type="protein sequence ID" value="KAH8010015.1"/>
    <property type="molecule type" value="Genomic_DNA"/>
</dbReference>
<dbReference type="CDD" id="cd00024">
    <property type="entry name" value="CD_CSD"/>
    <property type="match status" value="1"/>
</dbReference>
<dbReference type="PROSITE" id="PS50013">
    <property type="entry name" value="CHROMO_2"/>
    <property type="match status" value="1"/>
</dbReference>
<dbReference type="Gene3D" id="2.40.50.40">
    <property type="match status" value="1"/>
</dbReference>
<evidence type="ECO:0000313" key="2">
    <source>
        <dbReference type="EMBL" id="KAH8010015.1"/>
    </source>
</evidence>
<dbReference type="GO" id="GO:0005694">
    <property type="term" value="C:chromosome"/>
    <property type="evidence" value="ECO:0007669"/>
    <property type="project" value="UniProtKB-ARBA"/>
</dbReference>
<dbReference type="InterPro" id="IPR000953">
    <property type="entry name" value="Chromo/chromo_shadow_dom"/>
</dbReference>
<dbReference type="InterPro" id="IPR016197">
    <property type="entry name" value="Chromo-like_dom_sf"/>
</dbReference>
<gene>
    <name evidence="2" type="ORF">HPB51_024365</name>
</gene>
<reference evidence="2" key="2">
    <citation type="submission" date="2021-09" db="EMBL/GenBank/DDBJ databases">
        <authorList>
            <person name="Jia N."/>
            <person name="Wang J."/>
            <person name="Shi W."/>
            <person name="Du L."/>
            <person name="Sun Y."/>
            <person name="Zhan W."/>
            <person name="Jiang J."/>
            <person name="Wang Q."/>
            <person name="Zhang B."/>
            <person name="Ji P."/>
            <person name="Sakyi L.B."/>
            <person name="Cui X."/>
            <person name="Yuan T."/>
            <person name="Jiang B."/>
            <person name="Yang W."/>
            <person name="Lam T.T.-Y."/>
            <person name="Chang Q."/>
            <person name="Ding S."/>
            <person name="Wang X."/>
            <person name="Zhu J."/>
            <person name="Ruan X."/>
            <person name="Zhao L."/>
            <person name="Wei J."/>
            <person name="Que T."/>
            <person name="Du C."/>
            <person name="Cheng J."/>
            <person name="Dai P."/>
            <person name="Han X."/>
            <person name="Huang E."/>
            <person name="Gao Y."/>
            <person name="Liu J."/>
            <person name="Shao H."/>
            <person name="Ye R."/>
            <person name="Li L."/>
            <person name="Wei W."/>
            <person name="Wang X."/>
            <person name="Wang C."/>
            <person name="Huo Q."/>
            <person name="Li W."/>
            <person name="Guo W."/>
            <person name="Chen H."/>
            <person name="Chen S."/>
            <person name="Zhou L."/>
            <person name="Zhou L."/>
            <person name="Ni X."/>
            <person name="Tian J."/>
            <person name="Zhou Y."/>
            <person name="Sheng Y."/>
            <person name="Liu T."/>
            <person name="Pan Y."/>
            <person name="Xia L."/>
            <person name="Li J."/>
            <person name="Zhao F."/>
            <person name="Cao W."/>
        </authorList>
    </citation>
    <scope>NUCLEOTIDE SEQUENCE</scope>
    <source>
        <strain evidence="2">Rmic-2018</strain>
        <tissue evidence="2">Larvae</tissue>
    </source>
</reference>
<dbReference type="Proteomes" id="UP000821866">
    <property type="component" value="Chromosome 9"/>
</dbReference>
<comment type="caution">
    <text evidence="2">The sequence shown here is derived from an EMBL/GenBank/DDBJ whole genome shotgun (WGS) entry which is preliminary data.</text>
</comment>
<reference evidence="2" key="1">
    <citation type="journal article" date="2020" name="Cell">
        <title>Large-Scale Comparative Analyses of Tick Genomes Elucidate Their Genetic Diversity and Vector Capacities.</title>
        <authorList>
            <consortium name="Tick Genome and Microbiome Consortium (TIGMIC)"/>
            <person name="Jia N."/>
            <person name="Wang J."/>
            <person name="Shi W."/>
            <person name="Du L."/>
            <person name="Sun Y."/>
            <person name="Zhan W."/>
            <person name="Jiang J.F."/>
            <person name="Wang Q."/>
            <person name="Zhang B."/>
            <person name="Ji P."/>
            <person name="Bell-Sakyi L."/>
            <person name="Cui X.M."/>
            <person name="Yuan T.T."/>
            <person name="Jiang B.G."/>
            <person name="Yang W.F."/>
            <person name="Lam T.T."/>
            <person name="Chang Q.C."/>
            <person name="Ding S.J."/>
            <person name="Wang X.J."/>
            <person name="Zhu J.G."/>
            <person name="Ruan X.D."/>
            <person name="Zhao L."/>
            <person name="Wei J.T."/>
            <person name="Ye R.Z."/>
            <person name="Que T.C."/>
            <person name="Du C.H."/>
            <person name="Zhou Y.H."/>
            <person name="Cheng J.X."/>
            <person name="Dai P.F."/>
            <person name="Guo W.B."/>
            <person name="Han X.H."/>
            <person name="Huang E.J."/>
            <person name="Li L.F."/>
            <person name="Wei W."/>
            <person name="Gao Y.C."/>
            <person name="Liu J.Z."/>
            <person name="Shao H.Z."/>
            <person name="Wang X."/>
            <person name="Wang C.C."/>
            <person name="Yang T.C."/>
            <person name="Huo Q.B."/>
            <person name="Li W."/>
            <person name="Chen H.Y."/>
            <person name="Chen S.E."/>
            <person name="Zhou L.G."/>
            <person name="Ni X.B."/>
            <person name="Tian J.H."/>
            <person name="Sheng Y."/>
            <person name="Liu T."/>
            <person name="Pan Y.S."/>
            <person name="Xia L.Y."/>
            <person name="Li J."/>
            <person name="Zhao F."/>
            <person name="Cao W.C."/>
        </authorList>
    </citation>
    <scope>NUCLEOTIDE SEQUENCE</scope>
    <source>
        <strain evidence="2">Rmic-2018</strain>
    </source>
</reference>
<keyword evidence="3" id="KW-1185">Reference proteome</keyword>